<dbReference type="SUPFAM" id="SSF46458">
    <property type="entry name" value="Globin-like"/>
    <property type="match status" value="1"/>
</dbReference>
<organism evidence="1 2">
    <name type="scientific">Donghicola eburneus</name>
    <dbReference type="NCBI Taxonomy" id="393278"/>
    <lineage>
        <taxon>Bacteria</taxon>
        <taxon>Pseudomonadati</taxon>
        <taxon>Pseudomonadota</taxon>
        <taxon>Alphaproteobacteria</taxon>
        <taxon>Rhodobacterales</taxon>
        <taxon>Roseobacteraceae</taxon>
        <taxon>Donghicola</taxon>
    </lineage>
</organism>
<name>A0A1M4MZ56_9RHOB</name>
<dbReference type="RefSeq" id="WP_072705640.1">
    <property type="nucleotide sequence ID" value="NZ_FMJB01000043.1"/>
</dbReference>
<evidence type="ECO:0000313" key="1">
    <source>
        <dbReference type="EMBL" id="SCM67067.1"/>
    </source>
</evidence>
<dbReference type="GO" id="GO:0019825">
    <property type="term" value="F:oxygen binding"/>
    <property type="evidence" value="ECO:0007669"/>
    <property type="project" value="InterPro"/>
</dbReference>
<dbReference type="InterPro" id="IPR009050">
    <property type="entry name" value="Globin-like_sf"/>
</dbReference>
<evidence type="ECO:0000313" key="2">
    <source>
        <dbReference type="Proteomes" id="UP000184085"/>
    </source>
</evidence>
<dbReference type="AlphaFoldDB" id="A0A1M4MZ56"/>
<gene>
    <name evidence="1" type="ORF">KARMA_1254</name>
</gene>
<proteinExistence type="predicted"/>
<dbReference type="CDD" id="cd08916">
    <property type="entry name" value="TrHb3_P"/>
    <property type="match status" value="1"/>
</dbReference>
<keyword evidence="2" id="KW-1185">Reference proteome</keyword>
<sequence>MPYPITGPDIDRVVTKFYARVRVHPVLGPVFNGRIAADAWPAHEDKISRFWRNALLQERNYHGFPMRTHLQTPEIKADMFAHWLSLFDQVLAEELDAEIAERWSAVAHRIGAGMRIGVADRDAPKDAVPKLF</sequence>
<dbReference type="InterPro" id="IPR012292">
    <property type="entry name" value="Globin/Proto"/>
</dbReference>
<protein>
    <submittedName>
        <fullName evidence="1">Putative globin family protein</fullName>
    </submittedName>
</protein>
<reference evidence="2" key="1">
    <citation type="submission" date="2016-09" db="EMBL/GenBank/DDBJ databases">
        <authorList>
            <person name="Wibberg D."/>
        </authorList>
    </citation>
    <scope>NUCLEOTIDE SEQUENCE [LARGE SCALE GENOMIC DNA]</scope>
</reference>
<dbReference type="Gene3D" id="1.10.490.10">
    <property type="entry name" value="Globins"/>
    <property type="match status" value="1"/>
</dbReference>
<dbReference type="GO" id="GO:0020037">
    <property type="term" value="F:heme binding"/>
    <property type="evidence" value="ECO:0007669"/>
    <property type="project" value="InterPro"/>
</dbReference>
<dbReference type="Proteomes" id="UP000184085">
    <property type="component" value="Unassembled WGS sequence"/>
</dbReference>
<dbReference type="EMBL" id="FMJB01000043">
    <property type="protein sequence ID" value="SCM67067.1"/>
    <property type="molecule type" value="Genomic_DNA"/>
</dbReference>
<accession>A0A1M4MZ56</accession>